<evidence type="ECO:0000259" key="13">
    <source>
        <dbReference type="PROSITE" id="PS50014"/>
    </source>
</evidence>
<dbReference type="PROSITE" id="PS51805">
    <property type="entry name" value="EPHD"/>
    <property type="match status" value="1"/>
</dbReference>
<dbReference type="EMBL" id="JAACJO010000002">
    <property type="protein sequence ID" value="KAF5362396.1"/>
    <property type="molecule type" value="Genomic_DNA"/>
</dbReference>
<dbReference type="FunFam" id="3.30.40.10:FF:000008">
    <property type="entry name" value="Bromodomain containing 1, isoform CRA_a"/>
    <property type="match status" value="1"/>
</dbReference>
<dbReference type="PROSITE" id="PS50812">
    <property type="entry name" value="PWWP"/>
    <property type="match status" value="1"/>
</dbReference>
<feature type="domain" description="PHD-type" evidence="16">
    <location>
        <begin position="185"/>
        <end position="299"/>
    </location>
</feature>
<keyword evidence="8 10" id="KW-0103">Bromodomain</keyword>
<keyword evidence="7" id="KW-0007">Acetylation</keyword>
<dbReference type="Gene3D" id="3.30.40.10">
    <property type="entry name" value="Zinc/RING finger domain, C3HC4 (zinc finger)"/>
    <property type="match status" value="2"/>
</dbReference>
<dbReference type="SMART" id="SM00297">
    <property type="entry name" value="BROMO"/>
    <property type="match status" value="1"/>
</dbReference>
<feature type="region of interest" description="Disordered" evidence="12">
    <location>
        <begin position="657"/>
        <end position="684"/>
    </location>
</feature>
<dbReference type="FunFam" id="3.30.40.10:FF:000007">
    <property type="entry name" value="Bromodomain containing 1, isoform CRA_b"/>
    <property type="match status" value="1"/>
</dbReference>
<feature type="compositionally biased region" description="Polar residues" evidence="12">
    <location>
        <begin position="800"/>
        <end position="816"/>
    </location>
</feature>
<evidence type="ECO:0000259" key="15">
    <source>
        <dbReference type="PROSITE" id="PS50812"/>
    </source>
</evidence>
<dbReference type="CDD" id="cd05839">
    <property type="entry name" value="PWWP_BRPF"/>
    <property type="match status" value="1"/>
</dbReference>
<dbReference type="SUPFAM" id="SSF63748">
    <property type="entry name" value="Tudor/PWWP/MBT"/>
    <property type="match status" value="1"/>
</dbReference>
<dbReference type="Pfam" id="PF13831">
    <property type="entry name" value="PHD_2"/>
    <property type="match status" value="1"/>
</dbReference>
<dbReference type="InterPro" id="IPR000313">
    <property type="entry name" value="PWWP_dom"/>
</dbReference>
<dbReference type="InterPro" id="IPR036427">
    <property type="entry name" value="Bromodomain-like_sf"/>
</dbReference>
<organism evidence="17 18">
    <name type="scientific">Leucocoprinus leucothites</name>
    <dbReference type="NCBI Taxonomy" id="201217"/>
    <lineage>
        <taxon>Eukaryota</taxon>
        <taxon>Fungi</taxon>
        <taxon>Dikarya</taxon>
        <taxon>Basidiomycota</taxon>
        <taxon>Agaricomycotina</taxon>
        <taxon>Agaricomycetes</taxon>
        <taxon>Agaricomycetidae</taxon>
        <taxon>Agaricales</taxon>
        <taxon>Agaricineae</taxon>
        <taxon>Agaricaceae</taxon>
        <taxon>Leucocoprinus</taxon>
    </lineage>
</organism>
<feature type="domain" description="PHD-type" evidence="14">
    <location>
        <begin position="131"/>
        <end position="181"/>
    </location>
</feature>
<dbReference type="SUPFAM" id="SSF47370">
    <property type="entry name" value="Bromodomain"/>
    <property type="match status" value="1"/>
</dbReference>
<dbReference type="PROSITE" id="PS50014">
    <property type="entry name" value="BROMODOMAIN_2"/>
    <property type="match status" value="1"/>
</dbReference>
<evidence type="ECO:0000259" key="16">
    <source>
        <dbReference type="PROSITE" id="PS51805"/>
    </source>
</evidence>
<evidence type="ECO:0000313" key="17">
    <source>
        <dbReference type="EMBL" id="KAF5362396.1"/>
    </source>
</evidence>
<evidence type="ECO:0000256" key="5">
    <source>
        <dbReference type="ARBA" id="ARBA00022771"/>
    </source>
</evidence>
<evidence type="ECO:0000256" key="12">
    <source>
        <dbReference type="SAM" id="MobiDB-lite"/>
    </source>
</evidence>
<evidence type="ECO:0000259" key="14">
    <source>
        <dbReference type="PROSITE" id="PS50016"/>
    </source>
</evidence>
<dbReference type="Pfam" id="PF10513">
    <property type="entry name" value="EPL1"/>
    <property type="match status" value="1"/>
</dbReference>
<evidence type="ECO:0000256" key="2">
    <source>
        <dbReference type="ARBA" id="ARBA00022553"/>
    </source>
</evidence>
<keyword evidence="4" id="KW-0677">Repeat</keyword>
<protein>
    <submittedName>
        <fullName evidence="17">Uncharacterized protein</fullName>
    </submittedName>
</protein>
<keyword evidence="2" id="KW-0597">Phosphoprotein</keyword>
<name>A0A8H5GCN7_9AGAR</name>
<dbReference type="PROSITE" id="PS00633">
    <property type="entry name" value="BROMODOMAIN_1"/>
    <property type="match status" value="1"/>
</dbReference>
<dbReference type="SUPFAM" id="SSF57903">
    <property type="entry name" value="FYVE/PHD zinc finger"/>
    <property type="match status" value="1"/>
</dbReference>
<keyword evidence="3" id="KW-0479">Metal-binding</keyword>
<evidence type="ECO:0000256" key="11">
    <source>
        <dbReference type="PROSITE-ProRule" id="PRU00146"/>
    </source>
</evidence>
<comment type="caution">
    <text evidence="17">The sequence shown here is derived from an EMBL/GenBank/DDBJ whole genome shotgun (WGS) entry which is preliminary data.</text>
</comment>
<evidence type="ECO:0000256" key="6">
    <source>
        <dbReference type="ARBA" id="ARBA00022833"/>
    </source>
</evidence>
<dbReference type="InterPro" id="IPR011011">
    <property type="entry name" value="Znf_FYVE_PHD"/>
</dbReference>
<dbReference type="InterPro" id="IPR001965">
    <property type="entry name" value="Znf_PHD"/>
</dbReference>
<dbReference type="InterPro" id="IPR001487">
    <property type="entry name" value="Bromodomain"/>
</dbReference>
<dbReference type="InterPro" id="IPR018359">
    <property type="entry name" value="Bromodomain_CS"/>
</dbReference>
<dbReference type="GO" id="GO:0005634">
    <property type="term" value="C:nucleus"/>
    <property type="evidence" value="ECO:0007669"/>
    <property type="project" value="UniProtKB-SubCell"/>
</dbReference>
<dbReference type="SMART" id="SM00293">
    <property type="entry name" value="PWWP"/>
    <property type="match status" value="1"/>
</dbReference>
<feature type="compositionally biased region" description="Low complexity" evidence="12">
    <location>
        <begin position="985"/>
        <end position="1002"/>
    </location>
</feature>
<feature type="region of interest" description="Disordered" evidence="12">
    <location>
        <begin position="1066"/>
        <end position="1141"/>
    </location>
</feature>
<keyword evidence="9" id="KW-0539">Nucleus</keyword>
<dbReference type="InterPro" id="IPR019542">
    <property type="entry name" value="Enhancer_polycomb-like_N"/>
</dbReference>
<feature type="domain" description="PWWP" evidence="15">
    <location>
        <begin position="1163"/>
        <end position="1234"/>
    </location>
</feature>
<dbReference type="GO" id="GO:0008270">
    <property type="term" value="F:zinc ion binding"/>
    <property type="evidence" value="ECO:0007669"/>
    <property type="project" value="UniProtKB-KW"/>
</dbReference>
<dbReference type="Pfam" id="PF13832">
    <property type="entry name" value="zf-HC5HC2H_2"/>
    <property type="match status" value="1"/>
</dbReference>
<evidence type="ECO:0000256" key="3">
    <source>
        <dbReference type="ARBA" id="ARBA00022723"/>
    </source>
</evidence>
<sequence length="1282" mass="142075">MGRNGRSSPAAPSIPKVVFEKIEEDDSTQPGGVHDLQARSYGYNDFSDFMRPEHYIRHIEPLESDLARQVEYDMDEQDQEWLDAINAERRKEQLDKVSCELFEIVMDRLEKEWFDLTKNIPKPDLALPSEDSTCAICDDSEGENSNAIVFCDGCNLAVHQDCYGVPYIPEGQWLCRKCTVSPENPVQCILCPNEGGAFKQTTHGEWVHLLCAIWVPETRVVNEVFMEPVDDVDKISRQRWKLKCSICDIRGGACIQCAKTSCFLAFHATCARKEKLLSSMKSTQGSEPAILTCYCDRHLPKERQEAREAALAAEESEDDDGDEMNITSKSARAYAKTYRTGPPLVPALIVNRIISYIAKVTLRKKPEFVNTLCRYWSLKREARRGAPLLKRLHLEPWTAVVGARARSDEDKMMKLEQLRRLRDDLLRLRALAELCRKREARKYRQAEIVYDVIAKAFFAHEDAMRHVLDRIVSLDKQEFFKNPVSRQVVPDYYDIVKKPMCWIMIETKLDRHEYWDVQAFKDDVDLVINNALLYNKSDSAVYRAASRLKKNAPPLYATLDKERTSVLSAHSNGITHITYSNHVNGDHGQATTEPNGINGVDGAMEVDAAFKADRTVGDLEPSSDILELLTSISAIKPDLSIDLQDEPLQSLLDYELATLKPPPTPPPPPPPKIKKKRDRKAEYERAKAKKAAAAAAAMATAAEALTLLNGGHHHEHPLNAQSETPQTQFVNGGAPVHSLPPPPVSHPHSLPRLTLLPPPQPIFPPTSPTPLAVHPPSLPLTHKLEDYLNNSPGFRMPKSKQMSADTSPSITETTIGSEIPMEASPTSPKSDRPPPRKRPSLSLARTEIPPVVSDVDNRDSFKMFDGGWILPPDQRRGGRLPVDRSIQPPPKKRARTEQAPSRLSVVSTPASENQTLTSPQQEFAPTGPPLSSTSYQSATFISDSSRQLQFSPEIKAPPETPTIPEAGPSTLTEKPPSSAPPPTPISVSAPPTSSAPLSSSSSKQGLSIDHALLQPISKIVEGANGTIIIEELDTPAIRRAKNLRRKEEKRQQQMLRRDSLLGVNAESAAGSAPSFTATQAQPPGVSGEPNAGSKGGGVESELSSLSEFGSELAEESGRSKQTKRKGRGRRKSMSATLTTTSGKRLDKGNLVNVSVTEGGKVEGGTLVWAKADSYPWWPAVIFEQDDPDVPRNILQGCLEAQEKRKANLYILRFFDKNQSWQYLPHDRLLLLGEDSDVDADMQAKQRWKSSGVRRDCCDAFKLAMSEMETNSDADPGTNPVPM</sequence>
<feature type="domain" description="Bromo" evidence="13">
    <location>
        <begin position="472"/>
        <end position="542"/>
    </location>
</feature>
<dbReference type="OrthoDB" id="20839at2759"/>
<comment type="subcellular location">
    <subcellularLocation>
        <location evidence="1">Nucleus</location>
    </subcellularLocation>
</comment>
<reference evidence="17 18" key="1">
    <citation type="journal article" date="2020" name="ISME J.">
        <title>Uncovering the hidden diversity of litter-decomposition mechanisms in mushroom-forming fungi.</title>
        <authorList>
            <person name="Floudas D."/>
            <person name="Bentzer J."/>
            <person name="Ahren D."/>
            <person name="Johansson T."/>
            <person name="Persson P."/>
            <person name="Tunlid A."/>
        </authorList>
    </citation>
    <scope>NUCLEOTIDE SEQUENCE [LARGE SCALE GENOMIC DNA]</scope>
    <source>
        <strain evidence="17 18">CBS 146.42</strain>
    </source>
</reference>
<dbReference type="Pfam" id="PF00439">
    <property type="entry name" value="Bromodomain"/>
    <property type="match status" value="1"/>
</dbReference>
<evidence type="ECO:0000256" key="10">
    <source>
        <dbReference type="PROSITE-ProRule" id="PRU00035"/>
    </source>
</evidence>
<feature type="compositionally biased region" description="Pro residues" evidence="12">
    <location>
        <begin position="758"/>
        <end position="768"/>
    </location>
</feature>
<feature type="compositionally biased region" description="Polar residues" evidence="12">
    <location>
        <begin position="898"/>
        <end position="950"/>
    </location>
</feature>
<accession>A0A8H5GCN7</accession>
<dbReference type="Gene3D" id="1.20.920.10">
    <property type="entry name" value="Bromodomain-like"/>
    <property type="match status" value="1"/>
</dbReference>
<dbReference type="CDD" id="cd15492">
    <property type="entry name" value="PHD_BRPF_JADE_like"/>
    <property type="match status" value="1"/>
</dbReference>
<evidence type="ECO:0000313" key="18">
    <source>
        <dbReference type="Proteomes" id="UP000559027"/>
    </source>
</evidence>
<evidence type="ECO:0000256" key="9">
    <source>
        <dbReference type="ARBA" id="ARBA00023242"/>
    </source>
</evidence>
<feature type="region of interest" description="Disordered" evidence="12">
    <location>
        <begin position="758"/>
        <end position="777"/>
    </location>
</feature>
<dbReference type="PROSITE" id="PS01359">
    <property type="entry name" value="ZF_PHD_1"/>
    <property type="match status" value="1"/>
</dbReference>
<dbReference type="PROSITE" id="PS50016">
    <property type="entry name" value="ZF_PHD_2"/>
    <property type="match status" value="1"/>
</dbReference>
<keyword evidence="6" id="KW-0862">Zinc</keyword>
<dbReference type="PRINTS" id="PR00503">
    <property type="entry name" value="BROMODOMAIN"/>
</dbReference>
<dbReference type="InterPro" id="IPR034732">
    <property type="entry name" value="EPHD"/>
</dbReference>
<feature type="compositionally biased region" description="Low complexity" evidence="12">
    <location>
        <begin position="1099"/>
        <end position="1111"/>
    </location>
</feature>
<evidence type="ECO:0000256" key="4">
    <source>
        <dbReference type="ARBA" id="ARBA00022737"/>
    </source>
</evidence>
<gene>
    <name evidence="17" type="ORF">D9756_002180</name>
</gene>
<feature type="compositionally biased region" description="Pro residues" evidence="12">
    <location>
        <begin position="660"/>
        <end position="671"/>
    </location>
</feature>
<dbReference type="InterPro" id="IPR019786">
    <property type="entry name" value="Zinc_finger_PHD-type_CS"/>
</dbReference>
<dbReference type="GO" id="GO:0006325">
    <property type="term" value="P:chromatin organization"/>
    <property type="evidence" value="ECO:0007669"/>
    <property type="project" value="UniProtKB-ARBA"/>
</dbReference>
<evidence type="ECO:0000256" key="7">
    <source>
        <dbReference type="ARBA" id="ARBA00022990"/>
    </source>
</evidence>
<proteinExistence type="predicted"/>
<evidence type="ECO:0000256" key="1">
    <source>
        <dbReference type="ARBA" id="ARBA00004123"/>
    </source>
</evidence>
<dbReference type="InterPro" id="IPR050701">
    <property type="entry name" value="Histone_Mod_Regulator"/>
</dbReference>
<dbReference type="PANTHER" id="PTHR13793">
    <property type="entry name" value="PHD FINGER PROTEINS"/>
    <property type="match status" value="1"/>
</dbReference>
<feature type="compositionally biased region" description="Basic residues" evidence="12">
    <location>
        <begin position="1120"/>
        <end position="1132"/>
    </location>
</feature>
<dbReference type="GO" id="GO:0006357">
    <property type="term" value="P:regulation of transcription by RNA polymerase II"/>
    <property type="evidence" value="ECO:0007669"/>
    <property type="project" value="TreeGrafter"/>
</dbReference>
<keyword evidence="18" id="KW-1185">Reference proteome</keyword>
<dbReference type="InterPro" id="IPR013083">
    <property type="entry name" value="Znf_RING/FYVE/PHD"/>
</dbReference>
<dbReference type="PANTHER" id="PTHR13793:SF107">
    <property type="entry name" value="BROMODOMAIN-CONTAINING PROTEIN HOMOLOG"/>
    <property type="match status" value="1"/>
</dbReference>
<dbReference type="Gene3D" id="2.30.30.140">
    <property type="match status" value="1"/>
</dbReference>
<dbReference type="InterPro" id="IPR019787">
    <property type="entry name" value="Znf_PHD-finger"/>
</dbReference>
<dbReference type="CDD" id="cd04369">
    <property type="entry name" value="Bromodomain"/>
    <property type="match status" value="1"/>
</dbReference>
<feature type="region of interest" description="Disordered" evidence="12">
    <location>
        <begin position="783"/>
        <end position="1003"/>
    </location>
</feature>
<dbReference type="SMART" id="SM00249">
    <property type="entry name" value="PHD"/>
    <property type="match status" value="2"/>
</dbReference>
<evidence type="ECO:0000256" key="8">
    <source>
        <dbReference type="ARBA" id="ARBA00023117"/>
    </source>
</evidence>
<dbReference type="Pfam" id="PF00855">
    <property type="entry name" value="PWWP"/>
    <property type="match status" value="1"/>
</dbReference>
<dbReference type="Proteomes" id="UP000559027">
    <property type="component" value="Unassembled WGS sequence"/>
</dbReference>
<keyword evidence="5 11" id="KW-0863">Zinc-finger</keyword>